<feature type="transmembrane region" description="Helical" evidence="1">
    <location>
        <begin position="17"/>
        <end position="40"/>
    </location>
</feature>
<sequence>MLFTLLTYIGLVVLKSLLLRILIGGTSILMLVLSVGLLTLHLDKNWGTKIVTSRQRSTDIYTAGDLSSPFGMIIKAEIGQNTGNYVFIYRTSKTEKKASPQFKPATDSISQIVTAIKKKATYQVVDLESPEVETITKRREFTDKWSKLLFGIGGEEGQLVQEISTIKIPEKTWLLLTEAQADKLVKSQADLMKQQAAELKADPEKALALEKLKKSNPKAYSELMVSQLKTFLGIKN</sequence>
<accession>A0A2A5RJV7</accession>
<dbReference type="EMBL" id="JXJU01000008">
    <property type="protein sequence ID" value="PCR99481.1"/>
    <property type="molecule type" value="Genomic_DNA"/>
</dbReference>
<comment type="caution">
    <text evidence="2">The sequence shown here is derived from an EMBL/GenBank/DDBJ whole genome shotgun (WGS) entry which is preliminary data.</text>
</comment>
<dbReference type="AlphaFoldDB" id="A0A2A5RJV7"/>
<protein>
    <recommendedName>
        <fullName evidence="4">DUF4811 domain-containing protein</fullName>
    </recommendedName>
</protein>
<reference evidence="2 3" key="1">
    <citation type="submission" date="2014-12" db="EMBL/GenBank/DDBJ databases">
        <title>Draft genome sequences of 10 type strains of Lactococcus.</title>
        <authorList>
            <person name="Sun Z."/>
            <person name="Zhong Z."/>
            <person name="Liu W."/>
            <person name="Zhang W."/>
            <person name="Zhang H."/>
        </authorList>
    </citation>
    <scope>NUCLEOTIDE SEQUENCE [LARGE SCALE GENOMIC DNA]</scope>
    <source>
        <strain evidence="2 3">JCM 16395</strain>
    </source>
</reference>
<evidence type="ECO:0000313" key="3">
    <source>
        <dbReference type="Proteomes" id="UP000218181"/>
    </source>
</evidence>
<keyword evidence="3" id="KW-1185">Reference proteome</keyword>
<proteinExistence type="predicted"/>
<evidence type="ECO:0008006" key="4">
    <source>
        <dbReference type="Google" id="ProtNLM"/>
    </source>
</evidence>
<dbReference type="Pfam" id="PF16069">
    <property type="entry name" value="DUF4811"/>
    <property type="match status" value="1"/>
</dbReference>
<dbReference type="Proteomes" id="UP000218181">
    <property type="component" value="Unassembled WGS sequence"/>
</dbReference>
<dbReference type="STRING" id="1291764.GCA_001311235_01612"/>
<evidence type="ECO:0000313" key="2">
    <source>
        <dbReference type="EMBL" id="PCR99481.1"/>
    </source>
</evidence>
<name>A0A2A5RJV7_9LACT</name>
<organism evidence="2 3">
    <name type="scientific">Lactococcus fujiensis JCM 16395</name>
    <dbReference type="NCBI Taxonomy" id="1291764"/>
    <lineage>
        <taxon>Bacteria</taxon>
        <taxon>Bacillati</taxon>
        <taxon>Bacillota</taxon>
        <taxon>Bacilli</taxon>
        <taxon>Lactobacillales</taxon>
        <taxon>Streptococcaceae</taxon>
        <taxon>Lactococcus</taxon>
    </lineage>
</organism>
<gene>
    <name evidence="2" type="ORF">RT41_GL001857</name>
</gene>
<dbReference type="InterPro" id="IPR032083">
    <property type="entry name" value="DUF4811"/>
</dbReference>
<keyword evidence="1" id="KW-0812">Transmembrane</keyword>
<keyword evidence="1" id="KW-1133">Transmembrane helix</keyword>
<evidence type="ECO:0000256" key="1">
    <source>
        <dbReference type="SAM" id="Phobius"/>
    </source>
</evidence>
<keyword evidence="1" id="KW-0472">Membrane</keyword>